<gene>
    <name evidence="2" type="ORF">FSB_LOCUS42409</name>
</gene>
<dbReference type="GO" id="GO:0009330">
    <property type="term" value="C:DNA topoisomerase type II (double strand cut, ATP-hydrolyzing) complex"/>
    <property type="evidence" value="ECO:0007669"/>
    <property type="project" value="InterPro"/>
</dbReference>
<feature type="compositionally biased region" description="Basic and acidic residues" evidence="1">
    <location>
        <begin position="164"/>
        <end position="179"/>
    </location>
</feature>
<feature type="region of interest" description="Disordered" evidence="1">
    <location>
        <begin position="406"/>
        <end position="474"/>
    </location>
</feature>
<dbReference type="GO" id="GO:0003690">
    <property type="term" value="F:double-stranded DNA binding"/>
    <property type="evidence" value="ECO:0007669"/>
    <property type="project" value="InterPro"/>
</dbReference>
<dbReference type="GO" id="GO:0005634">
    <property type="term" value="C:nucleus"/>
    <property type="evidence" value="ECO:0007669"/>
    <property type="project" value="TreeGrafter"/>
</dbReference>
<feature type="compositionally biased region" description="Basic and acidic residues" evidence="1">
    <location>
        <begin position="53"/>
        <end position="66"/>
    </location>
</feature>
<feature type="compositionally biased region" description="Polar residues" evidence="1">
    <location>
        <begin position="415"/>
        <end position="431"/>
    </location>
</feature>
<dbReference type="GO" id="GO:0042023">
    <property type="term" value="P:DNA endoreduplication"/>
    <property type="evidence" value="ECO:0007669"/>
    <property type="project" value="InterPro"/>
</dbReference>
<proteinExistence type="predicted"/>
<name>A0A2N9HK09_FAGSY</name>
<feature type="compositionally biased region" description="Basic residues" evidence="1">
    <location>
        <begin position="109"/>
        <end position="119"/>
    </location>
</feature>
<protein>
    <recommendedName>
        <fullName evidence="3">DNA-binding protein BIN4</fullName>
    </recommendedName>
</protein>
<feature type="compositionally biased region" description="Basic and acidic residues" evidence="1">
    <location>
        <begin position="1"/>
        <end position="10"/>
    </location>
</feature>
<dbReference type="PANTHER" id="PTHR34810">
    <property type="entry name" value="DNA-BINDING PROTEIN BIN4"/>
    <property type="match status" value="1"/>
</dbReference>
<sequence length="474" mass="51746">MSDTREESPDWLRTFQAPTHSAVTLSSDSEPSPKGSPLSDYEPLSKGSPSRVDTVHLEEPSPRKSSEIPVNDNNQGIILGESGAGSLSNKPSKAKSTTKRVKVEDQTPRQKKNTANKKRKGDESDRKVAKEETLEKDIEPHEPNPSVWTLSSDSESGHDSSPINEDHIPHGESSDKKTSEFQGGAKGEDVALIGSDGESPSKRASKVKSPRKRLKVEGHSPIKEEKINENMEKKGTSGNVEVAEEETSDKHIEPHVSSTRLPLVLSDKVQRSKAIIDFHSMLRGLFIVYTVEKISMKALVECEGDSIDMSGDMGAVGRVNDDPWVKSLIAQLALPSDSNGDFEGTIYQTTIVPSRTFCVVSFGQSEAKIEAIMNDFIQLNPKSNVYEAETMVEGTLDGFSFDSEDEAEKMPKAVSHQNDQNKGIEGQTNGKSKGKPEKTSGVVRKRGKTAGGKPQAPKKVRKKNQVSKKAKTKK</sequence>
<organism evidence="2">
    <name type="scientific">Fagus sylvatica</name>
    <name type="common">Beechnut</name>
    <dbReference type="NCBI Taxonomy" id="28930"/>
    <lineage>
        <taxon>Eukaryota</taxon>
        <taxon>Viridiplantae</taxon>
        <taxon>Streptophyta</taxon>
        <taxon>Embryophyta</taxon>
        <taxon>Tracheophyta</taxon>
        <taxon>Spermatophyta</taxon>
        <taxon>Magnoliopsida</taxon>
        <taxon>eudicotyledons</taxon>
        <taxon>Gunneridae</taxon>
        <taxon>Pentapetalae</taxon>
        <taxon>rosids</taxon>
        <taxon>fabids</taxon>
        <taxon>Fagales</taxon>
        <taxon>Fagaceae</taxon>
        <taxon>Fagus</taxon>
    </lineage>
</organism>
<feature type="region of interest" description="Disordered" evidence="1">
    <location>
        <begin position="1"/>
        <end position="221"/>
    </location>
</feature>
<dbReference type="EMBL" id="OIVN01003946">
    <property type="protein sequence ID" value="SPD14527.1"/>
    <property type="molecule type" value="Genomic_DNA"/>
</dbReference>
<reference evidence="2" key="1">
    <citation type="submission" date="2018-02" db="EMBL/GenBank/DDBJ databases">
        <authorList>
            <person name="Cohen D.B."/>
            <person name="Kent A.D."/>
        </authorList>
    </citation>
    <scope>NUCLEOTIDE SEQUENCE</scope>
</reference>
<dbReference type="AlphaFoldDB" id="A0A2N9HK09"/>
<evidence type="ECO:0000313" key="2">
    <source>
        <dbReference type="EMBL" id="SPD14527.1"/>
    </source>
</evidence>
<dbReference type="InterPro" id="IPR033246">
    <property type="entry name" value="BIN4"/>
</dbReference>
<dbReference type="PANTHER" id="PTHR34810:SF1">
    <property type="entry name" value="DNA-BINDING PROTEIN BIN4"/>
    <property type="match status" value="1"/>
</dbReference>
<feature type="compositionally biased region" description="Basic and acidic residues" evidence="1">
    <location>
        <begin position="120"/>
        <end position="142"/>
    </location>
</feature>
<accession>A0A2N9HK09</accession>
<feature type="compositionally biased region" description="Polar residues" evidence="1">
    <location>
        <begin position="16"/>
        <end position="30"/>
    </location>
</feature>
<dbReference type="GO" id="GO:0051276">
    <property type="term" value="P:chromosome organization"/>
    <property type="evidence" value="ECO:0007669"/>
    <property type="project" value="TreeGrafter"/>
</dbReference>
<feature type="compositionally biased region" description="Basic residues" evidence="1">
    <location>
        <begin position="456"/>
        <end position="474"/>
    </location>
</feature>
<evidence type="ECO:0000256" key="1">
    <source>
        <dbReference type="SAM" id="MobiDB-lite"/>
    </source>
</evidence>
<feature type="compositionally biased region" description="Basic residues" evidence="1">
    <location>
        <begin position="203"/>
        <end position="214"/>
    </location>
</feature>
<evidence type="ECO:0008006" key="3">
    <source>
        <dbReference type="Google" id="ProtNLM"/>
    </source>
</evidence>